<dbReference type="SMART" id="SM00490">
    <property type="entry name" value="HELICc"/>
    <property type="match status" value="1"/>
</dbReference>
<dbReference type="GO" id="GO:0005524">
    <property type="term" value="F:ATP binding"/>
    <property type="evidence" value="ECO:0007669"/>
    <property type="project" value="UniProtKB-KW"/>
</dbReference>
<keyword evidence="5" id="KW-0413">Isomerase</keyword>
<evidence type="ECO:0000256" key="4">
    <source>
        <dbReference type="ARBA" id="ARBA00023125"/>
    </source>
</evidence>
<keyword evidence="4" id="KW-0238">DNA-binding</keyword>
<feature type="domain" description="Helicase C-terminal" evidence="10">
    <location>
        <begin position="231"/>
        <end position="401"/>
    </location>
</feature>
<comment type="similarity">
    <text evidence="1">Belongs to the helicase family. RecQ subfamily.</text>
</comment>
<keyword evidence="3" id="KW-0067">ATP-binding</keyword>
<evidence type="ECO:0000259" key="10">
    <source>
        <dbReference type="PROSITE" id="PS51194"/>
    </source>
</evidence>
<dbReference type="STRING" id="686832.A0A0C3CDF1"/>
<evidence type="ECO:0000256" key="8">
    <source>
        <dbReference type="SAM" id="Coils"/>
    </source>
</evidence>
<evidence type="ECO:0000256" key="2">
    <source>
        <dbReference type="ARBA" id="ARBA00022741"/>
    </source>
</evidence>
<dbReference type="PROSITE" id="PS51192">
    <property type="entry name" value="HELICASE_ATP_BIND_1"/>
    <property type="match status" value="1"/>
</dbReference>
<dbReference type="Pfam" id="PF00270">
    <property type="entry name" value="DEAD"/>
    <property type="match status" value="1"/>
</dbReference>
<comment type="catalytic activity">
    <reaction evidence="6">
        <text>Couples ATP hydrolysis with the unwinding of duplex DNA by translocating in the 3'-5' direction.</text>
        <dbReference type="EC" id="5.6.2.4"/>
    </reaction>
</comment>
<dbReference type="GO" id="GO:0003677">
    <property type="term" value="F:DNA binding"/>
    <property type="evidence" value="ECO:0007669"/>
    <property type="project" value="UniProtKB-KW"/>
</dbReference>
<gene>
    <name evidence="11" type="ORF">M413DRAFT_10446</name>
</gene>
<sequence length="675" mass="76662">MPAQSKVKQYQDHEVDFALLSDRAFEVLGKRPFRWQLEAAQAILCGRDVVLDIGTGSGKTLCFTLPLLLNDSDIALTISPLTALMIDQAILRKLALRLEQDIADGKYREVLVSPEIAISQDFHRAILSKDSFASLLRVVNIDEAHCINIWGGSFRTDYAGLGILRGRFPQNVPLQIASATLPEHVLDDIRSKLRLAKDVKMVRVTNARPNIALSVRTMKYSNESKADLRFLIPAKATKAEDIPMTIVYCNERITTEDCKDCLQDWAEALGIPKQCVAFYHAHVGEKRKRELEELQRLGLLRILFATEALGMGCDLRNIVRVVLWGLPSTFCALVQRAGRAGRDLSIPSEAILIVPPSVLKDEISEEHVSQTVEREALDGESLNQEMTEADAQVIAQVLDEEGVRVAADVSEGEQEVNASTKAKGKRKKKFGKDTNIREARSLSLFVKTTKCRRIIWDKFFENDKKLPLIYGITTLYQPIIGMRCCDNCTPHLFPVEKVVVQQTSGLTRGKKRKVAKDEQNYIREELMEWRDEVLVEQFYGSDTALSGRTLLGDDIIEKLATCGERIWSYSNLRRRARWAFGHDTLTESPNEWGHALLATLARIYTTLEVDEEARRVELEFEEMSREAVEKEIQAEKERVQKIMEGAREQTRRRQEYLRNTQAEWQIQTPTDFDIL</sequence>
<evidence type="ECO:0000256" key="3">
    <source>
        <dbReference type="ARBA" id="ARBA00022840"/>
    </source>
</evidence>
<keyword evidence="12" id="KW-1185">Reference proteome</keyword>
<reference evidence="11 12" key="1">
    <citation type="submission" date="2014-04" db="EMBL/GenBank/DDBJ databases">
        <authorList>
            <consortium name="DOE Joint Genome Institute"/>
            <person name="Kuo A."/>
            <person name="Gay G."/>
            <person name="Dore J."/>
            <person name="Kohler A."/>
            <person name="Nagy L.G."/>
            <person name="Floudas D."/>
            <person name="Copeland A."/>
            <person name="Barry K.W."/>
            <person name="Cichocki N."/>
            <person name="Veneault-Fourrey C."/>
            <person name="LaButti K."/>
            <person name="Lindquist E.A."/>
            <person name="Lipzen A."/>
            <person name="Lundell T."/>
            <person name="Morin E."/>
            <person name="Murat C."/>
            <person name="Sun H."/>
            <person name="Tunlid A."/>
            <person name="Henrissat B."/>
            <person name="Grigoriev I.V."/>
            <person name="Hibbett D.S."/>
            <person name="Martin F."/>
            <person name="Nordberg H.P."/>
            <person name="Cantor M.N."/>
            <person name="Hua S.X."/>
        </authorList>
    </citation>
    <scope>NUCLEOTIDE SEQUENCE [LARGE SCALE GENOMIC DNA]</scope>
    <source>
        <strain evidence="12">h7</strain>
    </source>
</reference>
<dbReference type="PANTHER" id="PTHR13710">
    <property type="entry name" value="DNA HELICASE RECQ FAMILY MEMBER"/>
    <property type="match status" value="1"/>
</dbReference>
<dbReference type="AlphaFoldDB" id="A0A0C3CDF1"/>
<dbReference type="GO" id="GO:0009378">
    <property type="term" value="F:four-way junction helicase activity"/>
    <property type="evidence" value="ECO:0007669"/>
    <property type="project" value="TreeGrafter"/>
</dbReference>
<accession>A0A0C3CDF1</accession>
<dbReference type="Gene3D" id="3.40.50.300">
    <property type="entry name" value="P-loop containing nucleotide triphosphate hydrolases"/>
    <property type="match status" value="2"/>
</dbReference>
<evidence type="ECO:0000256" key="1">
    <source>
        <dbReference type="ARBA" id="ARBA00005446"/>
    </source>
</evidence>
<dbReference type="OrthoDB" id="10261556at2759"/>
<feature type="domain" description="Helicase ATP-binding" evidence="9">
    <location>
        <begin position="40"/>
        <end position="199"/>
    </location>
</feature>
<dbReference type="HOGENOM" id="CLU_001103_19_0_1"/>
<keyword evidence="2" id="KW-0547">Nucleotide-binding</keyword>
<dbReference type="PANTHER" id="PTHR13710:SF105">
    <property type="entry name" value="ATP-DEPENDENT DNA HELICASE Q1"/>
    <property type="match status" value="1"/>
</dbReference>
<dbReference type="SMART" id="SM00487">
    <property type="entry name" value="DEXDc"/>
    <property type="match status" value="1"/>
</dbReference>
<name>A0A0C3CDF1_HEBCY</name>
<feature type="coiled-coil region" evidence="8">
    <location>
        <begin position="613"/>
        <end position="649"/>
    </location>
</feature>
<reference evidence="12" key="2">
    <citation type="submission" date="2015-01" db="EMBL/GenBank/DDBJ databases">
        <title>Evolutionary Origins and Diversification of the Mycorrhizal Mutualists.</title>
        <authorList>
            <consortium name="DOE Joint Genome Institute"/>
            <consortium name="Mycorrhizal Genomics Consortium"/>
            <person name="Kohler A."/>
            <person name="Kuo A."/>
            <person name="Nagy L.G."/>
            <person name="Floudas D."/>
            <person name="Copeland A."/>
            <person name="Barry K.W."/>
            <person name="Cichocki N."/>
            <person name="Veneault-Fourrey C."/>
            <person name="LaButti K."/>
            <person name="Lindquist E.A."/>
            <person name="Lipzen A."/>
            <person name="Lundell T."/>
            <person name="Morin E."/>
            <person name="Murat C."/>
            <person name="Riley R."/>
            <person name="Ohm R."/>
            <person name="Sun H."/>
            <person name="Tunlid A."/>
            <person name="Henrissat B."/>
            <person name="Grigoriev I.V."/>
            <person name="Hibbett D.S."/>
            <person name="Martin F."/>
        </authorList>
    </citation>
    <scope>NUCLEOTIDE SEQUENCE [LARGE SCALE GENOMIC DNA]</scope>
    <source>
        <strain evidence="12">h7</strain>
    </source>
</reference>
<dbReference type="EC" id="5.6.2.4" evidence="7"/>
<dbReference type="GO" id="GO:0043138">
    <property type="term" value="F:3'-5' DNA helicase activity"/>
    <property type="evidence" value="ECO:0007669"/>
    <property type="project" value="UniProtKB-EC"/>
</dbReference>
<evidence type="ECO:0000259" key="9">
    <source>
        <dbReference type="PROSITE" id="PS51192"/>
    </source>
</evidence>
<protein>
    <recommendedName>
        <fullName evidence="7">DNA 3'-5' helicase</fullName>
        <ecNumber evidence="7">5.6.2.4</ecNumber>
    </recommendedName>
</protein>
<dbReference type="GO" id="GO:0000724">
    <property type="term" value="P:double-strand break repair via homologous recombination"/>
    <property type="evidence" value="ECO:0007669"/>
    <property type="project" value="TreeGrafter"/>
</dbReference>
<dbReference type="GO" id="GO:0005694">
    <property type="term" value="C:chromosome"/>
    <property type="evidence" value="ECO:0007669"/>
    <property type="project" value="TreeGrafter"/>
</dbReference>
<evidence type="ECO:0000313" key="11">
    <source>
        <dbReference type="EMBL" id="KIM42254.1"/>
    </source>
</evidence>
<evidence type="ECO:0000313" key="12">
    <source>
        <dbReference type="Proteomes" id="UP000053424"/>
    </source>
</evidence>
<dbReference type="GO" id="GO:0005737">
    <property type="term" value="C:cytoplasm"/>
    <property type="evidence" value="ECO:0007669"/>
    <property type="project" value="TreeGrafter"/>
</dbReference>
<organism evidence="11 12">
    <name type="scientific">Hebeloma cylindrosporum</name>
    <dbReference type="NCBI Taxonomy" id="76867"/>
    <lineage>
        <taxon>Eukaryota</taxon>
        <taxon>Fungi</taxon>
        <taxon>Dikarya</taxon>
        <taxon>Basidiomycota</taxon>
        <taxon>Agaricomycotina</taxon>
        <taxon>Agaricomycetes</taxon>
        <taxon>Agaricomycetidae</taxon>
        <taxon>Agaricales</taxon>
        <taxon>Agaricineae</taxon>
        <taxon>Hymenogastraceae</taxon>
        <taxon>Hebeloma</taxon>
    </lineage>
</organism>
<dbReference type="EMBL" id="KN831778">
    <property type="protein sequence ID" value="KIM42254.1"/>
    <property type="molecule type" value="Genomic_DNA"/>
</dbReference>
<proteinExistence type="inferred from homology"/>
<dbReference type="PROSITE" id="PS51194">
    <property type="entry name" value="HELICASE_CTER"/>
    <property type="match status" value="1"/>
</dbReference>
<evidence type="ECO:0000256" key="7">
    <source>
        <dbReference type="ARBA" id="ARBA00034808"/>
    </source>
</evidence>
<evidence type="ECO:0000256" key="6">
    <source>
        <dbReference type="ARBA" id="ARBA00034617"/>
    </source>
</evidence>
<evidence type="ECO:0000256" key="5">
    <source>
        <dbReference type="ARBA" id="ARBA00023235"/>
    </source>
</evidence>
<dbReference type="InterPro" id="IPR011545">
    <property type="entry name" value="DEAD/DEAH_box_helicase_dom"/>
</dbReference>
<dbReference type="InterPro" id="IPR001650">
    <property type="entry name" value="Helicase_C-like"/>
</dbReference>
<dbReference type="InterPro" id="IPR027417">
    <property type="entry name" value="P-loop_NTPase"/>
</dbReference>
<dbReference type="SUPFAM" id="SSF52540">
    <property type="entry name" value="P-loop containing nucleoside triphosphate hydrolases"/>
    <property type="match status" value="1"/>
</dbReference>
<dbReference type="InterPro" id="IPR014001">
    <property type="entry name" value="Helicase_ATP-bd"/>
</dbReference>
<dbReference type="Proteomes" id="UP000053424">
    <property type="component" value="Unassembled WGS sequence"/>
</dbReference>
<dbReference type="Pfam" id="PF00271">
    <property type="entry name" value="Helicase_C"/>
    <property type="match status" value="1"/>
</dbReference>
<keyword evidence="8" id="KW-0175">Coiled coil</keyword>